<evidence type="ECO:0000313" key="1">
    <source>
        <dbReference type="EMBL" id="PVI03252.1"/>
    </source>
</evidence>
<name>A0A2V1DZD8_9PLEO</name>
<evidence type="ECO:0000313" key="2">
    <source>
        <dbReference type="Proteomes" id="UP000244855"/>
    </source>
</evidence>
<dbReference type="EMBL" id="KZ805333">
    <property type="protein sequence ID" value="PVI03252.1"/>
    <property type="molecule type" value="Genomic_DNA"/>
</dbReference>
<reference evidence="1 2" key="1">
    <citation type="journal article" date="2018" name="Sci. Rep.">
        <title>Comparative genomics provides insights into the lifestyle and reveals functional heterogeneity of dark septate endophytic fungi.</title>
        <authorList>
            <person name="Knapp D.G."/>
            <person name="Nemeth J.B."/>
            <person name="Barry K."/>
            <person name="Hainaut M."/>
            <person name="Henrissat B."/>
            <person name="Johnson J."/>
            <person name="Kuo A."/>
            <person name="Lim J.H.P."/>
            <person name="Lipzen A."/>
            <person name="Nolan M."/>
            <person name="Ohm R.A."/>
            <person name="Tamas L."/>
            <person name="Grigoriev I.V."/>
            <person name="Spatafora J.W."/>
            <person name="Nagy L.G."/>
            <person name="Kovacs G.M."/>
        </authorList>
    </citation>
    <scope>NUCLEOTIDE SEQUENCE [LARGE SCALE GENOMIC DNA]</scope>
    <source>
        <strain evidence="1 2">DSE2036</strain>
    </source>
</reference>
<dbReference type="Proteomes" id="UP000244855">
    <property type="component" value="Unassembled WGS sequence"/>
</dbReference>
<keyword evidence="2" id="KW-1185">Reference proteome</keyword>
<gene>
    <name evidence="1" type="ORF">DM02DRAFT_625958</name>
</gene>
<organism evidence="1 2">
    <name type="scientific">Periconia macrospinosa</name>
    <dbReference type="NCBI Taxonomy" id="97972"/>
    <lineage>
        <taxon>Eukaryota</taxon>
        <taxon>Fungi</taxon>
        <taxon>Dikarya</taxon>
        <taxon>Ascomycota</taxon>
        <taxon>Pezizomycotina</taxon>
        <taxon>Dothideomycetes</taxon>
        <taxon>Pleosporomycetidae</taxon>
        <taxon>Pleosporales</taxon>
        <taxon>Massarineae</taxon>
        <taxon>Periconiaceae</taxon>
        <taxon>Periconia</taxon>
    </lineage>
</organism>
<protein>
    <submittedName>
        <fullName evidence="1">Uncharacterized protein</fullName>
    </submittedName>
</protein>
<dbReference type="AlphaFoldDB" id="A0A2V1DZD8"/>
<accession>A0A2V1DZD8</accession>
<sequence>MITHCGQLVHVGDEVLQGISDDNGASTSIDFIGCGILNRVTCQLTVQNNVLPRNTWVRHGVMWNPVMTWDGSTKTELASFTPWDVEMSSVTTWNSSPCDMTALSSNLNRSRILVLSAIQPIASTAPRQQSMRGGFGCVGGTMLHECIPERVPSRVSCLPRHANNTAHRDEQHEEV</sequence>
<proteinExistence type="predicted"/>